<dbReference type="GO" id="GO:0030992">
    <property type="term" value="C:intraciliary transport particle B"/>
    <property type="evidence" value="ECO:0007669"/>
    <property type="project" value="TreeGrafter"/>
</dbReference>
<protein>
    <submittedName>
        <fullName evidence="4">Uncharacterized protein</fullName>
    </submittedName>
</protein>
<dbReference type="Gene3D" id="6.10.250.2800">
    <property type="match status" value="1"/>
</dbReference>
<evidence type="ECO:0000313" key="4">
    <source>
        <dbReference type="EMBL" id="KAJ9573714.1"/>
    </source>
</evidence>
<dbReference type="PANTHER" id="PTHR12969">
    <property type="entry name" value="NGD5/OSM-6/IFT52"/>
    <property type="match status" value="1"/>
</dbReference>
<evidence type="ECO:0000313" key="5">
    <source>
        <dbReference type="Proteomes" id="UP001233999"/>
    </source>
</evidence>
<dbReference type="GO" id="GO:0005929">
    <property type="term" value="C:cilium"/>
    <property type="evidence" value="ECO:0007669"/>
    <property type="project" value="TreeGrafter"/>
</dbReference>
<dbReference type="Pfam" id="PF23355">
    <property type="entry name" value="IFT52_GIFT"/>
    <property type="match status" value="1"/>
</dbReference>
<dbReference type="EMBL" id="JASPKZ010010685">
    <property type="protein sequence ID" value="KAJ9573714.1"/>
    <property type="molecule type" value="Genomic_DNA"/>
</dbReference>
<dbReference type="Pfam" id="PF21178">
    <property type="entry name" value="Itf52_C"/>
    <property type="match status" value="1"/>
</dbReference>
<reference evidence="4" key="1">
    <citation type="journal article" date="2023" name="IScience">
        <title>Live-bearing cockroach genome reveals convergent evolutionary mechanisms linked to viviparity in insects and beyond.</title>
        <authorList>
            <person name="Fouks B."/>
            <person name="Harrison M.C."/>
            <person name="Mikhailova A.A."/>
            <person name="Marchal E."/>
            <person name="English S."/>
            <person name="Carruthers M."/>
            <person name="Jennings E.C."/>
            <person name="Chiamaka E.L."/>
            <person name="Frigard R.A."/>
            <person name="Pippel M."/>
            <person name="Attardo G.M."/>
            <person name="Benoit J.B."/>
            <person name="Bornberg-Bauer E."/>
            <person name="Tobe S.S."/>
        </authorList>
    </citation>
    <scope>NUCLEOTIDE SEQUENCE</scope>
    <source>
        <strain evidence="4">Stay&amp;Tobe</strain>
    </source>
</reference>
<name>A0AAD7Z4E0_DIPPU</name>
<proteinExistence type="predicted"/>
<dbReference type="GO" id="GO:0042073">
    <property type="term" value="P:intraciliary transport"/>
    <property type="evidence" value="ECO:0007669"/>
    <property type="project" value="TreeGrafter"/>
</dbReference>
<dbReference type="InterPro" id="IPR039975">
    <property type="entry name" value="IFT52"/>
</dbReference>
<dbReference type="InterPro" id="IPR055458">
    <property type="entry name" value="IFT52_GIFT"/>
</dbReference>
<reference evidence="4" key="2">
    <citation type="submission" date="2023-05" db="EMBL/GenBank/DDBJ databases">
        <authorList>
            <person name="Fouks B."/>
        </authorList>
    </citation>
    <scope>NUCLEOTIDE SEQUENCE</scope>
    <source>
        <strain evidence="4">Stay&amp;Tobe</strain>
        <tissue evidence="4">Testes</tissue>
    </source>
</reference>
<comment type="caution">
    <text evidence="4">The sequence shown here is derived from an EMBL/GenBank/DDBJ whole genome shotgun (WGS) entry which is preliminary data.</text>
</comment>
<dbReference type="Pfam" id="PF23352">
    <property type="entry name" value="IFT52_central"/>
    <property type="match status" value="1"/>
</dbReference>
<evidence type="ECO:0000259" key="2">
    <source>
        <dbReference type="Pfam" id="PF23352"/>
    </source>
</evidence>
<gene>
    <name evidence="4" type="ORF">L9F63_008927</name>
</gene>
<dbReference type="InterPro" id="IPR048643">
    <property type="entry name" value="Itf52_C"/>
</dbReference>
<evidence type="ECO:0000259" key="1">
    <source>
        <dbReference type="Pfam" id="PF21178"/>
    </source>
</evidence>
<dbReference type="InterPro" id="IPR055460">
    <property type="entry name" value="IFT52_central"/>
</dbReference>
<feature type="domain" description="IFT52 GIFT" evidence="3">
    <location>
        <begin position="17"/>
        <end position="267"/>
    </location>
</feature>
<dbReference type="AlphaFoldDB" id="A0AAD7Z4E0"/>
<feature type="domain" description="Intraflagellar transport protein 52 C-terminal" evidence="1">
    <location>
        <begin position="375"/>
        <end position="435"/>
    </location>
</feature>
<dbReference type="GO" id="GO:0060271">
    <property type="term" value="P:cilium assembly"/>
    <property type="evidence" value="ECO:0007669"/>
    <property type="project" value="TreeGrafter"/>
</dbReference>
<dbReference type="CDD" id="cd23683">
    <property type="entry name" value="IFT52_CTD"/>
    <property type="match status" value="1"/>
</dbReference>
<dbReference type="PANTHER" id="PTHR12969:SF7">
    <property type="entry name" value="INTRAFLAGELLAR TRANSPORT PROTEIN 52 HOMOLOG"/>
    <property type="match status" value="1"/>
</dbReference>
<feature type="domain" description="IFT52 central" evidence="2">
    <location>
        <begin position="283"/>
        <end position="364"/>
    </location>
</feature>
<sequence>MAPAEDMTNDLKEKGNTILFNASKNELFKIADNYKTLHRKLKGSWKVLTSYTKKSVVQLNLLSGVVLFVIPGPREEFTENEFNCLKKYLDSGGNILVLLGEGGEKNFQTNVNFLLEEYGIMINNDCVVRTHYFKYFHPKECLVANGIINRAIALASGKFNASSQYDQNNSQALKFVYPYGATLNVARPAVAALSTGTVAFPLNRPVCALYTHTKSMTGSPGGKMGVLGSAHLFSDKYIDKEDNDKVRDVLFRFLTTSDIQLNEIDADDPEISDYVMVPDMSKLAEKPRVCLQESADEIPTDYTKLFNQRLFSINTGCVPAAIQAYQDLNVKHEPLRLITPQFETPLPPLQAAVFPPSFRELPPPSLELFDLDEAFSSERSRLAQLANKCLGGGDGGNDETDLEYFIRECGRVLGVDGGSAMAGLDLDAKQVLHAVSLRIAEFKKLEHLSE</sequence>
<accession>A0AAD7Z4E0</accession>
<keyword evidence="5" id="KW-1185">Reference proteome</keyword>
<organism evidence="4 5">
    <name type="scientific">Diploptera punctata</name>
    <name type="common">Pacific beetle cockroach</name>
    <dbReference type="NCBI Taxonomy" id="6984"/>
    <lineage>
        <taxon>Eukaryota</taxon>
        <taxon>Metazoa</taxon>
        <taxon>Ecdysozoa</taxon>
        <taxon>Arthropoda</taxon>
        <taxon>Hexapoda</taxon>
        <taxon>Insecta</taxon>
        <taxon>Pterygota</taxon>
        <taxon>Neoptera</taxon>
        <taxon>Polyneoptera</taxon>
        <taxon>Dictyoptera</taxon>
        <taxon>Blattodea</taxon>
        <taxon>Blaberoidea</taxon>
        <taxon>Blaberidae</taxon>
        <taxon>Diplopterinae</taxon>
        <taxon>Diploptera</taxon>
    </lineage>
</organism>
<evidence type="ECO:0000259" key="3">
    <source>
        <dbReference type="Pfam" id="PF23355"/>
    </source>
</evidence>
<dbReference type="GO" id="GO:0005814">
    <property type="term" value="C:centriole"/>
    <property type="evidence" value="ECO:0007669"/>
    <property type="project" value="TreeGrafter"/>
</dbReference>
<dbReference type="Proteomes" id="UP001233999">
    <property type="component" value="Unassembled WGS sequence"/>
</dbReference>